<reference evidence="10" key="1">
    <citation type="submission" date="2021-03" db="EMBL/GenBank/DDBJ databases">
        <authorList>
            <person name="Bekaert M."/>
        </authorList>
    </citation>
    <scope>NUCLEOTIDE SEQUENCE</scope>
</reference>
<dbReference type="Proteomes" id="UP000683360">
    <property type="component" value="Unassembled WGS sequence"/>
</dbReference>
<evidence type="ECO:0000256" key="1">
    <source>
        <dbReference type="ARBA" id="ARBA00004472"/>
    </source>
</evidence>
<dbReference type="Gene3D" id="2.70.130.10">
    <property type="entry name" value="Mannose-6-phosphate receptor binding domain"/>
    <property type="match status" value="2"/>
</dbReference>
<dbReference type="InterPro" id="IPR018939">
    <property type="entry name" value="Autophagy-rel_prot_27"/>
</dbReference>
<gene>
    <name evidence="10" type="ORF">MEDL_60392</name>
</gene>
<keyword evidence="2 8" id="KW-0812">Transmembrane</keyword>
<dbReference type="GO" id="GO:0015031">
    <property type="term" value="P:protein transport"/>
    <property type="evidence" value="ECO:0007669"/>
    <property type="project" value="UniProtKB-KW"/>
</dbReference>
<protein>
    <submittedName>
        <fullName evidence="10">M6PR</fullName>
    </submittedName>
</protein>
<dbReference type="InterPro" id="IPR028927">
    <property type="entry name" value="Man-6-P_rcpt"/>
</dbReference>
<dbReference type="AlphaFoldDB" id="A0A8S3V429"/>
<keyword evidence="5 8" id="KW-1133">Transmembrane helix</keyword>
<dbReference type="SUPFAM" id="SSF50911">
    <property type="entry name" value="Mannose 6-phosphate receptor domain"/>
    <property type="match status" value="2"/>
</dbReference>
<dbReference type="GO" id="GO:0034045">
    <property type="term" value="C:phagophore assembly site membrane"/>
    <property type="evidence" value="ECO:0007669"/>
    <property type="project" value="UniProtKB-SubCell"/>
</dbReference>
<dbReference type="OrthoDB" id="29460at2759"/>
<dbReference type="InterPro" id="IPR009011">
    <property type="entry name" value="Man6P_isomerase_rcpt-bd_dom_sf"/>
</dbReference>
<dbReference type="PANTHER" id="PTHR15071">
    <property type="entry name" value="MANNOSE-6-PHOSPHATE RECEPTOR FAMILY MEMBER"/>
    <property type="match status" value="1"/>
</dbReference>
<evidence type="ECO:0000256" key="7">
    <source>
        <dbReference type="ARBA" id="ARBA00023180"/>
    </source>
</evidence>
<evidence type="ECO:0000256" key="4">
    <source>
        <dbReference type="ARBA" id="ARBA00022927"/>
    </source>
</evidence>
<dbReference type="GO" id="GO:0005802">
    <property type="term" value="C:trans-Golgi network"/>
    <property type="evidence" value="ECO:0007669"/>
    <property type="project" value="TreeGrafter"/>
</dbReference>
<dbReference type="PANTHER" id="PTHR15071:SF0">
    <property type="entry name" value="MANNOSE 6-PHOSPHATE RECEPTOR-LIKE PROTEIN 1"/>
    <property type="match status" value="1"/>
</dbReference>
<evidence type="ECO:0000256" key="3">
    <source>
        <dbReference type="ARBA" id="ARBA00022729"/>
    </source>
</evidence>
<comment type="caution">
    <text evidence="10">The sequence shown here is derived from an EMBL/GenBank/DDBJ whole genome shotgun (WGS) entry which is preliminary data.</text>
</comment>
<name>A0A8S3V429_MYTED</name>
<dbReference type="Pfam" id="PF02157">
    <property type="entry name" value="Man-6-P_recep"/>
    <property type="match status" value="1"/>
</dbReference>
<proteinExistence type="predicted"/>
<evidence type="ECO:0000313" key="11">
    <source>
        <dbReference type="Proteomes" id="UP000683360"/>
    </source>
</evidence>
<keyword evidence="7" id="KW-0325">Glycoprotein</keyword>
<feature type="transmembrane region" description="Helical" evidence="8">
    <location>
        <begin position="409"/>
        <end position="428"/>
    </location>
</feature>
<feature type="transmembrane region" description="Helical" evidence="8">
    <location>
        <begin position="190"/>
        <end position="210"/>
    </location>
</feature>
<feature type="chain" id="PRO_5035878239" evidence="9">
    <location>
        <begin position="22"/>
        <end position="474"/>
    </location>
</feature>
<evidence type="ECO:0000256" key="2">
    <source>
        <dbReference type="ARBA" id="ARBA00022692"/>
    </source>
</evidence>
<dbReference type="EMBL" id="CAJPWZ010002943">
    <property type="protein sequence ID" value="CAG2248549.1"/>
    <property type="molecule type" value="Genomic_DNA"/>
</dbReference>
<comment type="subcellular location">
    <subcellularLocation>
        <location evidence="1">Preautophagosomal structure membrane</location>
        <topology evidence="1">Single-pass type I membrane protein</topology>
    </subcellularLocation>
</comment>
<keyword evidence="4" id="KW-0653">Protein transport</keyword>
<keyword evidence="3 9" id="KW-0732">Signal</keyword>
<sequence>MADVTQLIFFTLVILTCYVYSDDPHPIIDVCRQKSPCLCQYSNGDFVDLTSLSNDNDTEPRFKDIPSEIFGGAKYSWNPCHLFSEGECANVTMCEVIAGAPIPKYVPIGNMMNAKFDHNEVNGDLQLQYGITGEENRTAYLILFCDKTQEGQFIVKGEEPAGSGKYYFELHSKHTCRFTTSPTISNPDSGLSAGSVIGIIIACLVGVYLLGGMAYQKINGATGKEIIPNYPFWSAVGSSIKVNSCKCKLDDGTVIDLSPLGLTSGNPKYKDVPDAGAGDVFSYNPCYSFTENACNDVSVCQIRNGAGFSAGTQDSARFQYDEQNGLALVYSATSDVLRTTYTYLQCEPDQEGALNVLGEIVADAVKLGLRMVIIEDFYLKYLYLASKYACPTKDTSGSSGGGGLSGGSILLIIVVVLLFVYLIGGLAFQTAVKKAEGTDRIPNLGFWVTLPGLIKEGFSFTFNTAKLKAGYSSI</sequence>
<dbReference type="GO" id="GO:0000139">
    <property type="term" value="C:Golgi membrane"/>
    <property type="evidence" value="ECO:0007669"/>
    <property type="project" value="UniProtKB-SubCell"/>
</dbReference>
<accession>A0A8S3V429</accession>
<keyword evidence="6 8" id="KW-0472">Membrane</keyword>
<evidence type="ECO:0000313" key="10">
    <source>
        <dbReference type="EMBL" id="CAG2248549.1"/>
    </source>
</evidence>
<evidence type="ECO:0000256" key="6">
    <source>
        <dbReference type="ARBA" id="ARBA00023136"/>
    </source>
</evidence>
<evidence type="ECO:0000256" key="5">
    <source>
        <dbReference type="ARBA" id="ARBA00022989"/>
    </source>
</evidence>
<evidence type="ECO:0000256" key="8">
    <source>
        <dbReference type="SAM" id="Phobius"/>
    </source>
</evidence>
<dbReference type="Pfam" id="PF09451">
    <property type="entry name" value="ATG27"/>
    <property type="match status" value="1"/>
</dbReference>
<organism evidence="10 11">
    <name type="scientific">Mytilus edulis</name>
    <name type="common">Blue mussel</name>
    <dbReference type="NCBI Taxonomy" id="6550"/>
    <lineage>
        <taxon>Eukaryota</taxon>
        <taxon>Metazoa</taxon>
        <taxon>Spiralia</taxon>
        <taxon>Lophotrochozoa</taxon>
        <taxon>Mollusca</taxon>
        <taxon>Bivalvia</taxon>
        <taxon>Autobranchia</taxon>
        <taxon>Pteriomorphia</taxon>
        <taxon>Mytilida</taxon>
        <taxon>Mytiloidea</taxon>
        <taxon>Mytilidae</taxon>
        <taxon>Mytilinae</taxon>
        <taxon>Mytilus</taxon>
    </lineage>
</organism>
<keyword evidence="4" id="KW-0813">Transport</keyword>
<feature type="signal peptide" evidence="9">
    <location>
        <begin position="1"/>
        <end position="21"/>
    </location>
</feature>
<evidence type="ECO:0000256" key="9">
    <source>
        <dbReference type="SAM" id="SignalP"/>
    </source>
</evidence>
<keyword evidence="11" id="KW-1185">Reference proteome</keyword>